<comment type="subcellular location">
    <subcellularLocation>
        <location evidence="1">Cell membrane</location>
        <topology evidence="1">Multi-pass membrane protein</topology>
    </subcellularLocation>
</comment>
<dbReference type="Pfam" id="PF02687">
    <property type="entry name" value="FtsX"/>
    <property type="match status" value="1"/>
</dbReference>
<keyword evidence="3 7" id="KW-0812">Transmembrane</keyword>
<keyword evidence="4 7" id="KW-1133">Transmembrane helix</keyword>
<evidence type="ECO:0000256" key="5">
    <source>
        <dbReference type="ARBA" id="ARBA00023136"/>
    </source>
</evidence>
<evidence type="ECO:0000259" key="8">
    <source>
        <dbReference type="Pfam" id="PF02687"/>
    </source>
</evidence>
<dbReference type="InterPro" id="IPR003838">
    <property type="entry name" value="ABC3_permease_C"/>
</dbReference>
<evidence type="ECO:0000256" key="3">
    <source>
        <dbReference type="ARBA" id="ARBA00022692"/>
    </source>
</evidence>
<evidence type="ECO:0000256" key="2">
    <source>
        <dbReference type="ARBA" id="ARBA00022475"/>
    </source>
</evidence>
<organism evidence="9">
    <name type="scientific">Weissella thailandensis fsh4-2</name>
    <dbReference type="NCBI Taxonomy" id="1056112"/>
    <lineage>
        <taxon>Bacteria</taxon>
        <taxon>Bacillati</taxon>
        <taxon>Bacillota</taxon>
        <taxon>Bacilli</taxon>
        <taxon>Lactobacillales</taxon>
        <taxon>Lactobacillaceae</taxon>
        <taxon>Weissella</taxon>
    </lineage>
</organism>
<feature type="transmembrane region" description="Helical" evidence="7">
    <location>
        <begin position="337"/>
        <end position="356"/>
    </location>
</feature>
<dbReference type="PANTHER" id="PTHR30572">
    <property type="entry name" value="MEMBRANE COMPONENT OF TRANSPORTER-RELATED"/>
    <property type="match status" value="1"/>
</dbReference>
<evidence type="ECO:0000256" key="6">
    <source>
        <dbReference type="SAM" id="MobiDB-lite"/>
    </source>
</evidence>
<feature type="transmembrane region" description="Helical" evidence="7">
    <location>
        <begin position="475"/>
        <end position="495"/>
    </location>
</feature>
<keyword evidence="5 7" id="KW-0472">Membrane</keyword>
<dbReference type="GO" id="GO:0022857">
    <property type="term" value="F:transmembrane transporter activity"/>
    <property type="evidence" value="ECO:0007669"/>
    <property type="project" value="TreeGrafter"/>
</dbReference>
<feature type="transmembrane region" description="Helical" evidence="7">
    <location>
        <begin position="42"/>
        <end position="61"/>
    </location>
</feature>
<feature type="region of interest" description="Disordered" evidence="6">
    <location>
        <begin position="414"/>
        <end position="455"/>
    </location>
</feature>
<protein>
    <submittedName>
        <fullName evidence="9">ABC superfamily ATP binding cassette transporter, membrane protein</fullName>
    </submittedName>
</protein>
<evidence type="ECO:0000313" key="9">
    <source>
        <dbReference type="EMBL" id="CCC56109.1"/>
    </source>
</evidence>
<sequence length="506" mass="52848">MKVRPHRIKLFKPHKLFGSGVIDMNFIKRAGITLWSRKGRTVLLVITASVVLMFVMAGLIIQNAALMSAKTATNSIGSTVTLSQNREKMMQKMQKKMSSSSATTDQQPTFTQPTTTIAKVKKIAALSNVASYNISTSASVNASGFNAVSTSSASSQTGMGGPFGNSSSNGSIQINGVSTTAGSANFAAGTAKMISGRGIKASDENKNNVVIESELASANNLKVGDRIKFANTSDASKKTSVKVVGIYNAKTTTNGFSHQDPSNTIYASYTLSNELAGTEGKVSNVTYTMADSSKTKAFIKVAKQILNDSNMTLTSDAATYKTAAKQMKDVANFASKIVWVVAIAGALILGLIILLMTRERRHEIGILVALGETKVKVVAQLFTELLIVLVVALGIATAAGTAVSGSISDRLVSQQQNSQQSAMKQGAPGGNTNKSDHQGNGAPATGKITDGAMDQSTTKPTTINTVLTPMAVAELGGIASLIALLSVSGAGITILRLKPKKILQAD</sequence>
<reference evidence="9" key="1">
    <citation type="journal article" date="2011" name="J. Bacteriol.">
        <title>Genome Sequence of Weissella thailandensis fsh4-2.</title>
        <authorList>
            <person name="Benomar N."/>
            <person name="Abriouel H."/>
            <person name="Lee H."/>
            <person name="Cho G.S."/>
            <person name="Huch M."/>
            <person name="Pulido R.P."/>
            <person name="Holzapfel W.H."/>
            <person name="Galvez A."/>
            <person name="Franz C.M."/>
        </authorList>
    </citation>
    <scope>NUCLEOTIDE SEQUENCE</scope>
    <source>
        <strain evidence="9">Fsh4-2</strain>
    </source>
</reference>
<evidence type="ECO:0000256" key="4">
    <source>
        <dbReference type="ARBA" id="ARBA00022989"/>
    </source>
</evidence>
<evidence type="ECO:0000256" key="7">
    <source>
        <dbReference type="SAM" id="Phobius"/>
    </source>
</evidence>
<dbReference type="AlphaFoldDB" id="G0UEF9"/>
<feature type="domain" description="ABC3 transporter permease C-terminal" evidence="8">
    <location>
        <begin position="337"/>
        <end position="415"/>
    </location>
</feature>
<dbReference type="GO" id="GO:0005886">
    <property type="term" value="C:plasma membrane"/>
    <property type="evidence" value="ECO:0007669"/>
    <property type="project" value="UniProtKB-SubCell"/>
</dbReference>
<dbReference type="PANTHER" id="PTHR30572:SF9">
    <property type="entry name" value="ABC TRANSPORTER PERMEASE PROTEIN"/>
    <property type="match status" value="1"/>
</dbReference>
<proteinExistence type="predicted"/>
<reference evidence="9" key="2">
    <citation type="submission" date="2011-07" db="EMBL/GenBank/DDBJ databases">
        <authorList>
            <person name="Franz C."/>
        </authorList>
    </citation>
    <scope>NUCLEOTIDE SEQUENCE</scope>
    <source>
        <strain evidence="9">Fsh4-2</strain>
    </source>
</reference>
<keyword evidence="2" id="KW-1003">Cell membrane</keyword>
<dbReference type="EMBL" id="HE575138">
    <property type="protein sequence ID" value="CCC56109.1"/>
    <property type="molecule type" value="Genomic_DNA"/>
</dbReference>
<name>G0UEF9_9LACO</name>
<accession>G0UEF9</accession>
<gene>
    <name evidence="9" type="ORF">WT2_00103</name>
</gene>
<dbReference type="InterPro" id="IPR050250">
    <property type="entry name" value="Macrolide_Exporter_MacB"/>
</dbReference>
<evidence type="ECO:0000256" key="1">
    <source>
        <dbReference type="ARBA" id="ARBA00004651"/>
    </source>
</evidence>
<feature type="transmembrane region" description="Helical" evidence="7">
    <location>
        <begin position="377"/>
        <end position="403"/>
    </location>
</feature>